<reference evidence="4 5" key="1">
    <citation type="journal article" date="2023" name="G3 (Bethesda)">
        <title>A haplotype-resolved chromosome-scale genome for Quercus rubra L. provides insights into the genetics of adaptive traits for red oak species.</title>
        <authorList>
            <person name="Kapoor B."/>
            <person name="Jenkins J."/>
            <person name="Schmutz J."/>
            <person name="Zhebentyayeva T."/>
            <person name="Kuelheim C."/>
            <person name="Coggeshall M."/>
            <person name="Heim C."/>
            <person name="Lasky J.R."/>
            <person name="Leites L."/>
            <person name="Islam-Faridi N."/>
            <person name="Romero-Severson J."/>
            <person name="DeLeo V.L."/>
            <person name="Lucas S.M."/>
            <person name="Lazic D."/>
            <person name="Gailing O."/>
            <person name="Carlson J."/>
            <person name="Staton M."/>
        </authorList>
    </citation>
    <scope>NUCLEOTIDE SEQUENCE [LARGE SCALE GENOMIC DNA]</scope>
    <source>
        <strain evidence="4">Pseudo-F2</strain>
    </source>
</reference>
<gene>
    <name evidence="4" type="ORF">RGQ29_027053</name>
</gene>
<proteinExistence type="inferred from homology"/>
<comment type="caution">
    <text evidence="4">The sequence shown here is derived from an EMBL/GenBank/DDBJ whole genome shotgun (WGS) entry which is preliminary data.</text>
</comment>
<evidence type="ECO:0000259" key="3">
    <source>
        <dbReference type="Pfam" id="PF04504"/>
    </source>
</evidence>
<feature type="region of interest" description="Disordered" evidence="2">
    <location>
        <begin position="1"/>
        <end position="211"/>
    </location>
</feature>
<dbReference type="EMBL" id="JAXUIC010000008">
    <property type="protein sequence ID" value="KAK4576333.1"/>
    <property type="molecule type" value="Genomic_DNA"/>
</dbReference>
<dbReference type="Pfam" id="PF04504">
    <property type="entry name" value="GeBP-like_DBD"/>
    <property type="match status" value="1"/>
</dbReference>
<organism evidence="4 5">
    <name type="scientific">Quercus rubra</name>
    <name type="common">Northern red oak</name>
    <name type="synonym">Quercus borealis</name>
    <dbReference type="NCBI Taxonomy" id="3512"/>
    <lineage>
        <taxon>Eukaryota</taxon>
        <taxon>Viridiplantae</taxon>
        <taxon>Streptophyta</taxon>
        <taxon>Embryophyta</taxon>
        <taxon>Tracheophyta</taxon>
        <taxon>Spermatophyta</taxon>
        <taxon>Magnoliopsida</taxon>
        <taxon>eudicotyledons</taxon>
        <taxon>Gunneridae</taxon>
        <taxon>Pentapetalae</taxon>
        <taxon>rosids</taxon>
        <taxon>fabids</taxon>
        <taxon>Fagales</taxon>
        <taxon>Fagaceae</taxon>
        <taxon>Quercus</taxon>
    </lineage>
</organism>
<dbReference type="InterPro" id="IPR053932">
    <property type="entry name" value="GeBP-like_DBD"/>
</dbReference>
<evidence type="ECO:0000256" key="2">
    <source>
        <dbReference type="SAM" id="MobiDB-lite"/>
    </source>
</evidence>
<evidence type="ECO:0000256" key="1">
    <source>
        <dbReference type="ARBA" id="ARBA00010820"/>
    </source>
</evidence>
<feature type="compositionally biased region" description="Low complexity" evidence="2">
    <location>
        <begin position="123"/>
        <end position="136"/>
    </location>
</feature>
<protein>
    <recommendedName>
        <fullName evidence="3">Glabrous enhancer-binding protein-like DBD domain-containing protein</fullName>
    </recommendedName>
</protein>
<comment type="similarity">
    <text evidence="1">Belongs to the GeBP family.</text>
</comment>
<feature type="compositionally biased region" description="Polar residues" evidence="2">
    <location>
        <begin position="90"/>
        <end position="101"/>
    </location>
</feature>
<feature type="compositionally biased region" description="Low complexity" evidence="2">
    <location>
        <begin position="23"/>
        <end position="37"/>
    </location>
</feature>
<feature type="compositionally biased region" description="Low complexity" evidence="2">
    <location>
        <begin position="173"/>
        <end position="183"/>
    </location>
</feature>
<dbReference type="Proteomes" id="UP001324115">
    <property type="component" value="Unassembled WGS sequence"/>
</dbReference>
<feature type="domain" description="Glabrous enhancer-binding protein-like DBD" evidence="3">
    <location>
        <begin position="282"/>
        <end position="364"/>
    </location>
</feature>
<evidence type="ECO:0000313" key="5">
    <source>
        <dbReference type="Proteomes" id="UP001324115"/>
    </source>
</evidence>
<sequence>MSEQSERSPIQLQDMTLEKAAGQKQEVQKLQELPQQQQREDDHEEEEEEEEHTSTSLKASHAITEQTREEQPREQEEKKEDDEDKELGNITVSPPSETPFKQSERFPIQDMTEEKEEERQKQEAQTLQELPQQQQQTEEDTATSLNASHAGEQTIAEQPKEPEQGQEEKEQKAQNLQELPQQQQREEEEDTATSHYNASHAREQEQGQEDVDISSATLPLMMKMKMNKWRLSPVTPAKRPAQKSDVKDEDCQGIKKKTRTKVTCDKPPTTFLESVLTDVDYEIGFLNCIIDYYHNNARYPYYDYIAVDDFIKNWLEVDATQRQLIDVILKLRKKHKETLAQMGVAKKFSDPHHQRAFNLAQRIWTNSGFKEDWKNLKKSRFIASPFP</sequence>
<name>A0AAN7EN17_QUERU</name>
<feature type="compositionally biased region" description="Basic and acidic residues" evidence="2">
    <location>
        <begin position="66"/>
        <end position="78"/>
    </location>
</feature>
<dbReference type="AlphaFoldDB" id="A0AAN7EN17"/>
<feature type="compositionally biased region" description="Basic and acidic residues" evidence="2">
    <location>
        <begin position="158"/>
        <end position="172"/>
    </location>
</feature>
<keyword evidence="5" id="KW-1185">Reference proteome</keyword>
<feature type="compositionally biased region" description="Acidic residues" evidence="2">
    <location>
        <begin position="42"/>
        <end position="51"/>
    </location>
</feature>
<evidence type="ECO:0000313" key="4">
    <source>
        <dbReference type="EMBL" id="KAK4576333.1"/>
    </source>
</evidence>
<accession>A0AAN7EN17</accession>